<proteinExistence type="predicted"/>
<name>A0A3G5A7Q3_9VIRU</name>
<dbReference type="EMBL" id="MK072387">
    <property type="protein sequence ID" value="AYV83208.1"/>
    <property type="molecule type" value="Genomic_DNA"/>
</dbReference>
<reference evidence="1" key="1">
    <citation type="submission" date="2018-10" db="EMBL/GenBank/DDBJ databases">
        <title>Hidden diversity of soil giant viruses.</title>
        <authorList>
            <person name="Schulz F."/>
            <person name="Alteio L."/>
            <person name="Goudeau D."/>
            <person name="Ryan E.M."/>
            <person name="Malmstrom R.R."/>
            <person name="Blanchard J."/>
            <person name="Woyke T."/>
        </authorList>
    </citation>
    <scope>NUCLEOTIDE SEQUENCE</scope>
    <source>
        <strain evidence="1">HYV1</strain>
    </source>
</reference>
<accession>A0A3G5A7Q3</accession>
<protein>
    <submittedName>
        <fullName evidence="1">Uncharacterized protein</fullName>
    </submittedName>
</protein>
<organism evidence="1">
    <name type="scientific">Hyperionvirus sp</name>
    <dbReference type="NCBI Taxonomy" id="2487770"/>
    <lineage>
        <taxon>Viruses</taxon>
        <taxon>Varidnaviria</taxon>
        <taxon>Bamfordvirae</taxon>
        <taxon>Nucleocytoviricota</taxon>
        <taxon>Megaviricetes</taxon>
        <taxon>Imitervirales</taxon>
        <taxon>Mimiviridae</taxon>
        <taxon>Klosneuvirinae</taxon>
    </lineage>
</organism>
<gene>
    <name evidence="1" type="ORF">Hyperionvirus5_14</name>
</gene>
<evidence type="ECO:0000313" key="1">
    <source>
        <dbReference type="EMBL" id="AYV83208.1"/>
    </source>
</evidence>
<sequence>MSFNSWERISTCSRAWDFINCFNRLYFRRRDSGGWVILLPI</sequence>